<gene>
    <name evidence="2" type="primary">LOC142167382</name>
</gene>
<name>A0AC58SF93_TOBAC</name>
<proteinExistence type="predicted"/>
<protein>
    <submittedName>
        <fullName evidence="2">Uncharacterized protein LOC142167382</fullName>
    </submittedName>
</protein>
<evidence type="ECO:0000313" key="1">
    <source>
        <dbReference type="Proteomes" id="UP000790787"/>
    </source>
</evidence>
<evidence type="ECO:0000313" key="2">
    <source>
        <dbReference type="RefSeq" id="XP_075083647.1"/>
    </source>
</evidence>
<reference evidence="2" key="2">
    <citation type="submission" date="2025-08" db="UniProtKB">
        <authorList>
            <consortium name="RefSeq"/>
        </authorList>
    </citation>
    <scope>IDENTIFICATION</scope>
    <source>
        <tissue evidence="2">Leaf</tissue>
    </source>
</reference>
<sequence>MANLDIDNPRHPLYLQPSDAPGNVIISVRLTGTKNYSVWSRAKKIALRAKRKLGFINGTCTKAQFTADLCEEWVRVNAIVLTWIMSTVSPELVNGIVYANNAHEVWTDLQDRFDKINGSRIYNLHREIPTISQGTSNVSAYHSRLKLLWDEYSALIPSLPITPGTRDSIVHSE</sequence>
<dbReference type="RefSeq" id="XP_075083647.1">
    <property type="nucleotide sequence ID" value="XM_075227546.1"/>
</dbReference>
<dbReference type="Proteomes" id="UP000790787">
    <property type="component" value="Chromosome 12"/>
</dbReference>
<organism evidence="1 2">
    <name type="scientific">Nicotiana tabacum</name>
    <name type="common">Common tobacco</name>
    <dbReference type="NCBI Taxonomy" id="4097"/>
    <lineage>
        <taxon>Eukaryota</taxon>
        <taxon>Viridiplantae</taxon>
        <taxon>Streptophyta</taxon>
        <taxon>Embryophyta</taxon>
        <taxon>Tracheophyta</taxon>
        <taxon>Spermatophyta</taxon>
        <taxon>Magnoliopsida</taxon>
        <taxon>eudicotyledons</taxon>
        <taxon>Gunneridae</taxon>
        <taxon>Pentapetalae</taxon>
        <taxon>asterids</taxon>
        <taxon>lamiids</taxon>
        <taxon>Solanales</taxon>
        <taxon>Solanaceae</taxon>
        <taxon>Nicotianoideae</taxon>
        <taxon>Nicotianeae</taxon>
        <taxon>Nicotiana</taxon>
    </lineage>
</organism>
<accession>A0AC58SF93</accession>
<reference evidence="1" key="1">
    <citation type="journal article" date="2014" name="Nat. Commun.">
        <title>The tobacco genome sequence and its comparison with those of tomato and potato.</title>
        <authorList>
            <person name="Sierro N."/>
            <person name="Battey J.N."/>
            <person name="Ouadi S."/>
            <person name="Bakaher N."/>
            <person name="Bovet L."/>
            <person name="Willig A."/>
            <person name="Goepfert S."/>
            <person name="Peitsch M.C."/>
            <person name="Ivanov N.V."/>
        </authorList>
    </citation>
    <scope>NUCLEOTIDE SEQUENCE [LARGE SCALE GENOMIC DNA]</scope>
</reference>
<keyword evidence="1" id="KW-1185">Reference proteome</keyword>